<dbReference type="Proteomes" id="UP000095362">
    <property type="component" value="Unassembled WGS sequence"/>
</dbReference>
<keyword evidence="7" id="KW-0812">Transmembrane</keyword>
<organism evidence="10 11">
    <name type="scientific">Coprococcus comes</name>
    <dbReference type="NCBI Taxonomy" id="410072"/>
    <lineage>
        <taxon>Bacteria</taxon>
        <taxon>Bacillati</taxon>
        <taxon>Bacillota</taxon>
        <taxon>Clostridia</taxon>
        <taxon>Lachnospirales</taxon>
        <taxon>Lachnospiraceae</taxon>
        <taxon>Coprococcus</taxon>
    </lineage>
</organism>
<evidence type="ECO:0000313" key="11">
    <source>
        <dbReference type="Proteomes" id="UP000095362"/>
    </source>
</evidence>
<dbReference type="GO" id="GO:0000160">
    <property type="term" value="P:phosphorelay signal transduction system"/>
    <property type="evidence" value="ECO:0007669"/>
    <property type="project" value="UniProtKB-KW"/>
</dbReference>
<feature type="transmembrane region" description="Helical" evidence="7">
    <location>
        <begin position="86"/>
        <end position="104"/>
    </location>
</feature>
<keyword evidence="7" id="KW-0472">Membrane</keyword>
<evidence type="ECO:0000313" key="12">
    <source>
        <dbReference type="Proteomes" id="UP000095727"/>
    </source>
</evidence>
<dbReference type="AlphaFoldDB" id="A0A174AFD6"/>
<evidence type="ECO:0000256" key="4">
    <source>
        <dbReference type="ARBA" id="ARBA00022679"/>
    </source>
</evidence>
<keyword evidence="6" id="KW-0902">Two-component regulatory system</keyword>
<dbReference type="InterPro" id="IPR036890">
    <property type="entry name" value="HATPase_C_sf"/>
</dbReference>
<comment type="catalytic activity">
    <reaction evidence="1">
        <text>ATP + protein L-histidine = ADP + protein N-phospho-L-histidine.</text>
        <dbReference type="EC" id="2.7.13.3"/>
    </reaction>
</comment>
<dbReference type="RefSeq" id="WP_242854828.1">
    <property type="nucleotide sequence ID" value="NZ_CYXR01000006.1"/>
</dbReference>
<evidence type="ECO:0000313" key="10">
    <source>
        <dbReference type="EMBL" id="CUN87104.1"/>
    </source>
</evidence>
<dbReference type="PROSITE" id="PS50109">
    <property type="entry name" value="HIS_KIN"/>
    <property type="match status" value="1"/>
</dbReference>
<keyword evidence="4 10" id="KW-0808">Transferase</keyword>
<dbReference type="SMART" id="SM00387">
    <property type="entry name" value="HATPase_c"/>
    <property type="match status" value="1"/>
</dbReference>
<evidence type="ECO:0000256" key="6">
    <source>
        <dbReference type="ARBA" id="ARBA00023012"/>
    </source>
</evidence>
<evidence type="ECO:0000256" key="1">
    <source>
        <dbReference type="ARBA" id="ARBA00000085"/>
    </source>
</evidence>
<dbReference type="Pfam" id="PF02518">
    <property type="entry name" value="HATPase_c"/>
    <property type="match status" value="1"/>
</dbReference>
<evidence type="ECO:0000256" key="2">
    <source>
        <dbReference type="ARBA" id="ARBA00012438"/>
    </source>
</evidence>
<dbReference type="PRINTS" id="PR00344">
    <property type="entry name" value="BCTRLSENSOR"/>
</dbReference>
<keyword evidence="7" id="KW-1133">Transmembrane helix</keyword>
<name>A0A174AFD6_9FIRM</name>
<dbReference type="PANTHER" id="PTHR44936:SF9">
    <property type="entry name" value="SENSOR PROTEIN CREC"/>
    <property type="match status" value="1"/>
</dbReference>
<dbReference type="EMBL" id="CYZK01000004">
    <property type="protein sequence ID" value="CUN87104.1"/>
    <property type="molecule type" value="Genomic_DNA"/>
</dbReference>
<dbReference type="InterPro" id="IPR004358">
    <property type="entry name" value="Sig_transdc_His_kin-like_C"/>
</dbReference>
<protein>
    <recommendedName>
        <fullName evidence="2">histidine kinase</fullName>
        <ecNumber evidence="2">2.7.13.3</ecNumber>
    </recommendedName>
</protein>
<proteinExistence type="predicted"/>
<dbReference type="GO" id="GO:0004673">
    <property type="term" value="F:protein histidine kinase activity"/>
    <property type="evidence" value="ECO:0007669"/>
    <property type="project" value="UniProtKB-EC"/>
</dbReference>
<keyword evidence="3" id="KW-0597">Phosphoprotein</keyword>
<dbReference type="InterPro" id="IPR005467">
    <property type="entry name" value="His_kinase_dom"/>
</dbReference>
<dbReference type="InterPro" id="IPR050980">
    <property type="entry name" value="2C_sensor_his_kinase"/>
</dbReference>
<feature type="transmembrane region" description="Helical" evidence="7">
    <location>
        <begin position="12"/>
        <end position="30"/>
    </location>
</feature>
<dbReference type="STRING" id="410072.ERS852525_01328"/>
<dbReference type="EC" id="2.7.13.3" evidence="2"/>
<evidence type="ECO:0000256" key="5">
    <source>
        <dbReference type="ARBA" id="ARBA00022777"/>
    </source>
</evidence>
<evidence type="ECO:0000259" key="8">
    <source>
        <dbReference type="PROSITE" id="PS50109"/>
    </source>
</evidence>
<feature type="domain" description="Histidine kinase" evidence="8">
    <location>
        <begin position="187"/>
        <end position="416"/>
    </location>
</feature>
<feature type="transmembrane region" description="Helical" evidence="7">
    <location>
        <begin position="60"/>
        <end position="80"/>
    </location>
</feature>
<feature type="transmembrane region" description="Helical" evidence="7">
    <location>
        <begin position="148"/>
        <end position="171"/>
    </location>
</feature>
<dbReference type="InterPro" id="IPR003594">
    <property type="entry name" value="HATPase_dom"/>
</dbReference>
<evidence type="ECO:0000313" key="9">
    <source>
        <dbReference type="EMBL" id="CUM85454.1"/>
    </source>
</evidence>
<sequence length="420" mass="48044">MWTKSFSRYTRILLVSAAVIIGAQISISLFESDFRVSIGIFGIFMSLILFGKYPILPVTVISALCVFFSRTLMHWLRFGSWNPQSYFPEMFFYLVYGVLFFLYCRKNDYELSMYSLPWMFLFDYLANITELLTRRGMDAFSFQSQAGVLLVALLRTALAGLFLFCLSHYKFSLLSAEHARRYQNLLLLISELNGEVVLMQKGTRMIEDTMSTAYRLYHDMSERNIDEFLTRTALQIARDVHEIKKDYNLIVRGLSSSMELNSENDGMSLDDILTILKSSLDASLPKGKRLFFNIQLEENLYTQNHYLLLSIFRNLFNNAIEAADGNPVELSVRQSSTDSSYVIEVEDHGPGIDPEDMEQIFEPGFSTKINYETGEVNRGLGLSLVKDFIELRLGGTIRVTSVPGKTVFTLTIPKEKWSGL</sequence>
<dbReference type="CDD" id="cd00075">
    <property type="entry name" value="HATPase"/>
    <property type="match status" value="1"/>
</dbReference>
<keyword evidence="5" id="KW-0418">Kinase</keyword>
<dbReference type="Proteomes" id="UP000095727">
    <property type="component" value="Unassembled WGS sequence"/>
</dbReference>
<evidence type="ECO:0000256" key="3">
    <source>
        <dbReference type="ARBA" id="ARBA00022553"/>
    </source>
</evidence>
<dbReference type="EMBL" id="CYXR01000006">
    <property type="protein sequence ID" value="CUM85454.1"/>
    <property type="molecule type" value="Genomic_DNA"/>
</dbReference>
<dbReference type="SUPFAM" id="SSF55874">
    <property type="entry name" value="ATPase domain of HSP90 chaperone/DNA topoisomerase II/histidine kinase"/>
    <property type="match status" value="1"/>
</dbReference>
<reference evidence="11 12" key="1">
    <citation type="submission" date="2015-09" db="EMBL/GenBank/DDBJ databases">
        <authorList>
            <consortium name="Pathogen Informatics"/>
        </authorList>
    </citation>
    <scope>NUCLEOTIDE SEQUENCE [LARGE SCALE GENOMIC DNA]</scope>
    <source>
        <strain evidence="10 11">2789STDY5834866</strain>
        <strain evidence="9 12">2789STDY5834962</strain>
    </source>
</reference>
<gene>
    <name evidence="10" type="primary">citS</name>
    <name evidence="10" type="ORF">ERS852481_00974</name>
    <name evidence="9" type="ORF">ERS852574_01146</name>
</gene>
<evidence type="ECO:0000256" key="7">
    <source>
        <dbReference type="SAM" id="Phobius"/>
    </source>
</evidence>
<feature type="transmembrane region" description="Helical" evidence="7">
    <location>
        <begin position="36"/>
        <end position="53"/>
    </location>
</feature>
<dbReference type="Gene3D" id="3.30.565.10">
    <property type="entry name" value="Histidine kinase-like ATPase, C-terminal domain"/>
    <property type="match status" value="1"/>
</dbReference>
<dbReference type="PaxDb" id="410072-ERS852525_01328"/>
<accession>A0A174AFD6</accession>
<dbReference type="PANTHER" id="PTHR44936">
    <property type="entry name" value="SENSOR PROTEIN CREC"/>
    <property type="match status" value="1"/>
</dbReference>